<sequence>MVIPSLTLKNYLKDLGYLKNALCYSTLATACQFALEGRGPPDFKDQTIATISWQAAQMQRVDHLLEHLTSQGLIIDVVDIERATQALSDHQDDVVSPIAKRLMADNNTLCLVTPPDEGHVSVYFEDPLNLLIEILAYNWLIHPDVFNLDCVVNEVLEFLA</sequence>
<dbReference type="AlphaFoldDB" id="A0A0G4PQQ1"/>
<name>A0A0G4PQQ1_PENC3</name>
<dbReference type="EMBL" id="HG793161">
    <property type="protein sequence ID" value="CRL28483.1"/>
    <property type="molecule type" value="Genomic_DNA"/>
</dbReference>
<reference evidence="1 2" key="1">
    <citation type="journal article" date="2014" name="Nat. Commun.">
        <title>Multiple recent horizontal transfers of a large genomic region in cheese making fungi.</title>
        <authorList>
            <person name="Cheeseman K."/>
            <person name="Ropars J."/>
            <person name="Renault P."/>
            <person name="Dupont J."/>
            <person name="Gouzy J."/>
            <person name="Branca A."/>
            <person name="Abraham A.L."/>
            <person name="Ceppi M."/>
            <person name="Conseiller E."/>
            <person name="Debuchy R."/>
            <person name="Malagnac F."/>
            <person name="Goarin A."/>
            <person name="Silar P."/>
            <person name="Lacoste S."/>
            <person name="Sallet E."/>
            <person name="Bensimon A."/>
            <person name="Giraud T."/>
            <person name="Brygoo Y."/>
        </authorList>
    </citation>
    <scope>NUCLEOTIDE SEQUENCE [LARGE SCALE GENOMIC DNA]</scope>
    <source>
        <strain evidence="2">FM 013</strain>
    </source>
</reference>
<evidence type="ECO:0000313" key="2">
    <source>
        <dbReference type="Proteomes" id="UP000053732"/>
    </source>
</evidence>
<accession>A0A0G4PQQ1</accession>
<dbReference type="Proteomes" id="UP000053732">
    <property type="component" value="Unassembled WGS sequence"/>
</dbReference>
<keyword evidence="2" id="KW-1185">Reference proteome</keyword>
<gene>
    <name evidence="1" type="ORF">PCAMFM013_S028g000036</name>
</gene>
<organism evidence="1 2">
    <name type="scientific">Penicillium camemberti (strain FM 013)</name>
    <dbReference type="NCBI Taxonomy" id="1429867"/>
    <lineage>
        <taxon>Eukaryota</taxon>
        <taxon>Fungi</taxon>
        <taxon>Dikarya</taxon>
        <taxon>Ascomycota</taxon>
        <taxon>Pezizomycotina</taxon>
        <taxon>Eurotiomycetes</taxon>
        <taxon>Eurotiomycetidae</taxon>
        <taxon>Eurotiales</taxon>
        <taxon>Aspergillaceae</taxon>
        <taxon>Penicillium</taxon>
    </lineage>
</organism>
<protein>
    <submittedName>
        <fullName evidence="1">Str. FM013</fullName>
    </submittedName>
</protein>
<proteinExistence type="predicted"/>
<evidence type="ECO:0000313" key="1">
    <source>
        <dbReference type="EMBL" id="CRL28483.1"/>
    </source>
</evidence>